<dbReference type="EMBL" id="OVEO01000016">
    <property type="protein sequence ID" value="SPR00933.1"/>
    <property type="molecule type" value="Genomic_DNA"/>
</dbReference>
<evidence type="ECO:0000313" key="2">
    <source>
        <dbReference type="Proteomes" id="UP000290189"/>
    </source>
</evidence>
<organism evidence="1 2">
    <name type="scientific">Plasmodiophora brassicae</name>
    <name type="common">Clubroot disease agent</name>
    <dbReference type="NCBI Taxonomy" id="37360"/>
    <lineage>
        <taxon>Eukaryota</taxon>
        <taxon>Sar</taxon>
        <taxon>Rhizaria</taxon>
        <taxon>Endomyxa</taxon>
        <taxon>Phytomyxea</taxon>
        <taxon>Plasmodiophorida</taxon>
        <taxon>Plasmodiophoridae</taxon>
        <taxon>Plasmodiophora</taxon>
    </lineage>
</organism>
<accession>A0A3P3YL51</accession>
<proteinExistence type="predicted"/>
<keyword evidence="1" id="KW-0496">Mitochondrion</keyword>
<sequence>MPFVPRAAAAVKIDLAEIEMASIDEAAQAFPDRPGIEVGVDDGDTGQDAVCGVPAPGMEFETQLELKNFIEGFAKRTGCRIIIKFKTFAKASRSVELFGHEGAWARGDGYCNFKTTSQKADRSVKSSCTLNIPFTYDAGRRRYVIKGDRFCLSHNHLVEIPSPAATAIIVNYQRDLTPEQLSYIVNLGKDSLPFPKVTHMLSDQFPDCRIQKPLLHRLLRKGKLLAGVQPRS</sequence>
<dbReference type="Proteomes" id="UP000290189">
    <property type="component" value="Unassembled WGS sequence"/>
</dbReference>
<reference evidence="1 2" key="1">
    <citation type="submission" date="2018-03" db="EMBL/GenBank/DDBJ databases">
        <authorList>
            <person name="Fogelqvist J."/>
        </authorList>
    </citation>
    <scope>NUCLEOTIDE SEQUENCE [LARGE SCALE GENOMIC DNA]</scope>
</reference>
<geneLocation type="mitochondrion" evidence="1"/>
<protein>
    <submittedName>
        <fullName evidence="1">Uncharacterized protein</fullName>
    </submittedName>
</protein>
<evidence type="ECO:0000313" key="1">
    <source>
        <dbReference type="EMBL" id="SPR00933.1"/>
    </source>
</evidence>
<gene>
    <name evidence="1" type="ORF">PLBR_LOCUS8148</name>
</gene>
<dbReference type="AlphaFoldDB" id="A0A3P3YL51"/>
<name>A0A3P3YL51_PLABS</name>